<comment type="caution">
    <text evidence="2">The sequence shown here is derived from an EMBL/GenBank/DDBJ whole genome shotgun (WGS) entry which is preliminary data.</text>
</comment>
<name>A0A9X3CBC2_9VIBR</name>
<accession>A0A9X3CBC2</accession>
<proteinExistence type="predicted"/>
<organism evidence="2 3">
    <name type="scientific">Vibrio paucivorans</name>
    <dbReference type="NCBI Taxonomy" id="2829489"/>
    <lineage>
        <taxon>Bacteria</taxon>
        <taxon>Pseudomonadati</taxon>
        <taxon>Pseudomonadota</taxon>
        <taxon>Gammaproteobacteria</taxon>
        <taxon>Vibrionales</taxon>
        <taxon>Vibrionaceae</taxon>
        <taxon>Vibrio</taxon>
    </lineage>
</organism>
<keyword evidence="1" id="KW-1133">Transmembrane helix</keyword>
<protein>
    <submittedName>
        <fullName evidence="2">Uncharacterized protein</fullName>
    </submittedName>
</protein>
<gene>
    <name evidence="2" type="ORF">MD483_01660</name>
</gene>
<feature type="transmembrane region" description="Helical" evidence="1">
    <location>
        <begin position="17"/>
        <end position="38"/>
    </location>
</feature>
<dbReference type="Proteomes" id="UP001155586">
    <property type="component" value="Unassembled WGS sequence"/>
</dbReference>
<evidence type="ECO:0000313" key="2">
    <source>
        <dbReference type="EMBL" id="MCW8332541.1"/>
    </source>
</evidence>
<dbReference type="EMBL" id="JAKRRX010000005">
    <property type="protein sequence ID" value="MCW8332541.1"/>
    <property type="molecule type" value="Genomic_DNA"/>
</dbReference>
<keyword evidence="3" id="KW-1185">Reference proteome</keyword>
<dbReference type="RefSeq" id="WP_265686295.1">
    <property type="nucleotide sequence ID" value="NZ_JAKRRX010000005.1"/>
</dbReference>
<sequence>MEFEIYLPCNPEWVCDILLYGFAGVFGLVILVVVAYIIREYRVIHRVRVVRRRKRTRRK</sequence>
<evidence type="ECO:0000256" key="1">
    <source>
        <dbReference type="SAM" id="Phobius"/>
    </source>
</evidence>
<reference evidence="2" key="1">
    <citation type="submission" date="2022-02" db="EMBL/GenBank/DDBJ databases">
        <title>Vibrio sp. nov., a new bacterium isolated from Bohai sea, China.</title>
        <authorList>
            <person name="Yuan Y."/>
        </authorList>
    </citation>
    <scope>NUCLEOTIDE SEQUENCE</scope>
    <source>
        <strain evidence="2">DBSS07</strain>
    </source>
</reference>
<keyword evidence="1" id="KW-0472">Membrane</keyword>
<dbReference type="AlphaFoldDB" id="A0A9X3CBC2"/>
<evidence type="ECO:0000313" key="3">
    <source>
        <dbReference type="Proteomes" id="UP001155586"/>
    </source>
</evidence>
<keyword evidence="1" id="KW-0812">Transmembrane</keyword>